<evidence type="ECO:0000256" key="2">
    <source>
        <dbReference type="PROSITE-ProRule" id="PRU00168"/>
    </source>
</evidence>
<dbReference type="Pfam" id="PF00618">
    <property type="entry name" value="RasGEF_N"/>
    <property type="match status" value="1"/>
</dbReference>
<dbReference type="SMART" id="SM00147">
    <property type="entry name" value="RasGEF"/>
    <property type="match status" value="1"/>
</dbReference>
<name>A0A507F8K8_9FUNG</name>
<dbReference type="InterPro" id="IPR001895">
    <property type="entry name" value="RASGEF_cat_dom"/>
</dbReference>
<dbReference type="PROSITE" id="PS50009">
    <property type="entry name" value="RASGEF_CAT"/>
    <property type="match status" value="1"/>
</dbReference>
<dbReference type="PROSITE" id="PS00720">
    <property type="entry name" value="RASGEF"/>
    <property type="match status" value="1"/>
</dbReference>
<dbReference type="SMART" id="SM00229">
    <property type="entry name" value="RasGEFN"/>
    <property type="match status" value="1"/>
</dbReference>
<dbReference type="Pfam" id="PF00617">
    <property type="entry name" value="RasGEF"/>
    <property type="match status" value="1"/>
</dbReference>
<evidence type="ECO:0008006" key="7">
    <source>
        <dbReference type="Google" id="ProtNLM"/>
    </source>
</evidence>
<evidence type="ECO:0000259" key="4">
    <source>
        <dbReference type="PROSITE" id="PS50212"/>
    </source>
</evidence>
<dbReference type="SUPFAM" id="SSF48366">
    <property type="entry name" value="Ras GEF"/>
    <property type="match status" value="1"/>
</dbReference>
<organism evidence="5 6">
    <name type="scientific">Chytriomyces confervae</name>
    <dbReference type="NCBI Taxonomy" id="246404"/>
    <lineage>
        <taxon>Eukaryota</taxon>
        <taxon>Fungi</taxon>
        <taxon>Fungi incertae sedis</taxon>
        <taxon>Chytridiomycota</taxon>
        <taxon>Chytridiomycota incertae sedis</taxon>
        <taxon>Chytridiomycetes</taxon>
        <taxon>Chytridiales</taxon>
        <taxon>Chytriomycetaceae</taxon>
        <taxon>Chytriomyces</taxon>
    </lineage>
</organism>
<dbReference type="EMBL" id="QEAP01000216">
    <property type="protein sequence ID" value="TPX72593.1"/>
    <property type="molecule type" value="Genomic_DNA"/>
</dbReference>
<dbReference type="CDD" id="cd00155">
    <property type="entry name" value="RasGEF"/>
    <property type="match status" value="1"/>
</dbReference>
<evidence type="ECO:0000313" key="5">
    <source>
        <dbReference type="EMBL" id="TPX72593.1"/>
    </source>
</evidence>
<dbReference type="Gene3D" id="1.10.840.10">
    <property type="entry name" value="Ras guanine-nucleotide exchange factors catalytic domain"/>
    <property type="match status" value="1"/>
</dbReference>
<evidence type="ECO:0000256" key="1">
    <source>
        <dbReference type="ARBA" id="ARBA00022658"/>
    </source>
</evidence>
<accession>A0A507F8K8</accession>
<dbReference type="InterPro" id="IPR036964">
    <property type="entry name" value="RASGEF_cat_dom_sf"/>
</dbReference>
<dbReference type="GO" id="GO:0007265">
    <property type="term" value="P:Ras protein signal transduction"/>
    <property type="evidence" value="ECO:0007669"/>
    <property type="project" value="TreeGrafter"/>
</dbReference>
<dbReference type="PANTHER" id="PTHR23113:SF356">
    <property type="entry name" value="FI05912P-RELATED"/>
    <property type="match status" value="1"/>
</dbReference>
<proteinExistence type="predicted"/>
<dbReference type="STRING" id="246404.A0A507F8K8"/>
<feature type="domain" description="N-terminal Ras-GEF" evidence="4">
    <location>
        <begin position="410"/>
        <end position="544"/>
    </location>
</feature>
<dbReference type="InterPro" id="IPR000651">
    <property type="entry name" value="Ras-like_Gua-exchang_fac_N"/>
</dbReference>
<dbReference type="GO" id="GO:0005085">
    <property type="term" value="F:guanyl-nucleotide exchange factor activity"/>
    <property type="evidence" value="ECO:0007669"/>
    <property type="project" value="UniProtKB-KW"/>
</dbReference>
<dbReference type="GO" id="GO:0005886">
    <property type="term" value="C:plasma membrane"/>
    <property type="evidence" value="ECO:0007669"/>
    <property type="project" value="TreeGrafter"/>
</dbReference>
<dbReference type="InterPro" id="IPR023578">
    <property type="entry name" value="Ras_GEF_dom_sf"/>
</dbReference>
<dbReference type="Proteomes" id="UP000320333">
    <property type="component" value="Unassembled WGS sequence"/>
</dbReference>
<dbReference type="PROSITE" id="PS50212">
    <property type="entry name" value="RASGEF_NTER"/>
    <property type="match status" value="1"/>
</dbReference>
<evidence type="ECO:0000313" key="6">
    <source>
        <dbReference type="Proteomes" id="UP000320333"/>
    </source>
</evidence>
<evidence type="ECO:0000259" key="3">
    <source>
        <dbReference type="PROSITE" id="PS50009"/>
    </source>
</evidence>
<dbReference type="InterPro" id="IPR008937">
    <property type="entry name" value="Ras-like_GEF"/>
</dbReference>
<comment type="caution">
    <text evidence="5">The sequence shown here is derived from an EMBL/GenBank/DDBJ whole genome shotgun (WGS) entry which is preliminary data.</text>
</comment>
<sequence length="803" mass="90397">MSAVEKAQSATTGSLPVDTGTPKADIYLRVYVSDSGSSVIHVDEGTLISDILLNVCTKRGLGVADLKLSLVFRDGNENSNPSPEAPLGWYKNVDHAKLVHKKTGQFMRQSVINETAAPTTSTKTSKEEVRSGTFPKAFSAFSTSASNLNSSKFGGGMFKKQPSGSDFAAESAKVLDIPENSSNNRISMQPQSAVGTNSAFADTASTITTETDALSLNPGSQLFRKTSTASDWMQRDSSLSSFASVVDKLERTDSSPKPAFLSNHGATLKKASFRSNRSRANTDGIQELTARKNSDVSALANVDDKPDKQYTKLIITLPNFRSITIRAPTDLPMDAILSFVCERHSFEFETHTFQRNDTKDTIVEMDRTLGYLTLEMKVEELFIVPEDKVYRSKYMSEDGVDVMMLQTIQGRLQVMAGSPQKLIARLTEVEGKEDKPFMDTFLLTFRYFMPAADFFKHLVSRYNCVAPENASQEDVDYFNQMKGPTQTCVVAVLKSWAENHWHDFALDAELKTQLAQFADEYLYNDDPHIRGQCPVLKNLIEWQTTKYEEMYSYYKMVERKGKVLESMILELAPDVLSLQICIHNFKLFKNIHPIEFLHQIWGSDREMTPYLNFFIDRFDKESYWVATEIVMQKDIKKRIKVLTTFILTTKACQEANNFFTLFSFMSGLGLSPVSRLKKTWEGLSDKTKAVYAELEKIIDPSRNMKNYRDLLAKAVPPIVPFLPIYLKDLTFMNDGNAKMVEGMINFEKLRMMGNRVNDIVSLVAVEYKGVAQPHIQNYIAKPPVEKGMAKLKEWSLECEKAAS</sequence>
<gene>
    <name evidence="5" type="ORF">CcCBS67573_g05736</name>
</gene>
<dbReference type="CDD" id="cd06224">
    <property type="entry name" value="REM"/>
    <property type="match status" value="1"/>
</dbReference>
<dbReference type="Gene3D" id="1.20.870.10">
    <property type="entry name" value="Son of sevenless (SoS) protein Chain: S domain 1"/>
    <property type="match status" value="1"/>
</dbReference>
<dbReference type="AlphaFoldDB" id="A0A507F8K8"/>
<protein>
    <recommendedName>
        <fullName evidence="7">Ras-GEF domain-containing protein</fullName>
    </recommendedName>
</protein>
<dbReference type="OrthoDB" id="546434at2759"/>
<reference evidence="5 6" key="1">
    <citation type="journal article" date="2019" name="Sci. Rep.">
        <title>Comparative genomics of chytrid fungi reveal insights into the obligate biotrophic and pathogenic lifestyle of Synchytrium endobioticum.</title>
        <authorList>
            <person name="van de Vossenberg B.T.L.H."/>
            <person name="Warris S."/>
            <person name="Nguyen H.D.T."/>
            <person name="van Gent-Pelzer M.P.E."/>
            <person name="Joly D.L."/>
            <person name="van de Geest H.C."/>
            <person name="Bonants P.J.M."/>
            <person name="Smith D.S."/>
            <person name="Levesque C.A."/>
            <person name="van der Lee T.A.J."/>
        </authorList>
    </citation>
    <scope>NUCLEOTIDE SEQUENCE [LARGE SCALE GENOMIC DNA]</scope>
    <source>
        <strain evidence="5 6">CBS 675.73</strain>
    </source>
</reference>
<keyword evidence="6" id="KW-1185">Reference proteome</keyword>
<dbReference type="InterPro" id="IPR019804">
    <property type="entry name" value="Ras_G-nucl-exch_fac_CS"/>
</dbReference>
<dbReference type="PANTHER" id="PTHR23113">
    <property type="entry name" value="GUANINE NUCLEOTIDE EXCHANGE FACTOR"/>
    <property type="match status" value="1"/>
</dbReference>
<feature type="domain" description="Ras-GEF" evidence="3">
    <location>
        <begin position="572"/>
        <end position="801"/>
    </location>
</feature>
<keyword evidence="1 2" id="KW-0344">Guanine-nucleotide releasing factor</keyword>